<dbReference type="OrthoDB" id="269227at2759"/>
<feature type="compositionally biased region" description="Basic and acidic residues" evidence="1">
    <location>
        <begin position="37"/>
        <end position="54"/>
    </location>
</feature>
<dbReference type="Proteomes" id="UP000267821">
    <property type="component" value="Unassembled WGS sequence"/>
</dbReference>
<reference evidence="2 3" key="1">
    <citation type="journal article" date="2018" name="Nat. Ecol. Evol.">
        <title>Pezizomycetes genomes reveal the molecular basis of ectomycorrhizal truffle lifestyle.</title>
        <authorList>
            <person name="Murat C."/>
            <person name="Payen T."/>
            <person name="Noel B."/>
            <person name="Kuo A."/>
            <person name="Morin E."/>
            <person name="Chen J."/>
            <person name="Kohler A."/>
            <person name="Krizsan K."/>
            <person name="Balestrini R."/>
            <person name="Da Silva C."/>
            <person name="Montanini B."/>
            <person name="Hainaut M."/>
            <person name="Levati E."/>
            <person name="Barry K.W."/>
            <person name="Belfiori B."/>
            <person name="Cichocki N."/>
            <person name="Clum A."/>
            <person name="Dockter R.B."/>
            <person name="Fauchery L."/>
            <person name="Guy J."/>
            <person name="Iotti M."/>
            <person name="Le Tacon F."/>
            <person name="Lindquist E.A."/>
            <person name="Lipzen A."/>
            <person name="Malagnac F."/>
            <person name="Mello A."/>
            <person name="Molinier V."/>
            <person name="Miyauchi S."/>
            <person name="Poulain J."/>
            <person name="Riccioni C."/>
            <person name="Rubini A."/>
            <person name="Sitrit Y."/>
            <person name="Splivallo R."/>
            <person name="Traeger S."/>
            <person name="Wang M."/>
            <person name="Zifcakova L."/>
            <person name="Wipf D."/>
            <person name="Zambonelli A."/>
            <person name="Paolocci F."/>
            <person name="Nowrousian M."/>
            <person name="Ottonello S."/>
            <person name="Baldrian P."/>
            <person name="Spatafora J.W."/>
            <person name="Henrissat B."/>
            <person name="Nagy L.G."/>
            <person name="Aury J.M."/>
            <person name="Wincker P."/>
            <person name="Grigoriev I.V."/>
            <person name="Bonfante P."/>
            <person name="Martin F.M."/>
        </authorList>
    </citation>
    <scope>NUCLEOTIDE SEQUENCE [LARGE SCALE GENOMIC DNA]</scope>
    <source>
        <strain evidence="2 3">ATCC MYA-4762</strain>
    </source>
</reference>
<feature type="compositionally biased region" description="Polar residues" evidence="1">
    <location>
        <begin position="144"/>
        <end position="156"/>
    </location>
</feature>
<accession>A0A3N4LMU0</accession>
<organism evidence="2 3">
    <name type="scientific">Terfezia boudieri ATCC MYA-4762</name>
    <dbReference type="NCBI Taxonomy" id="1051890"/>
    <lineage>
        <taxon>Eukaryota</taxon>
        <taxon>Fungi</taxon>
        <taxon>Dikarya</taxon>
        <taxon>Ascomycota</taxon>
        <taxon>Pezizomycotina</taxon>
        <taxon>Pezizomycetes</taxon>
        <taxon>Pezizales</taxon>
        <taxon>Pezizaceae</taxon>
        <taxon>Terfezia</taxon>
    </lineage>
</organism>
<proteinExistence type="predicted"/>
<dbReference type="EMBL" id="ML121594">
    <property type="protein sequence ID" value="RPB19275.1"/>
    <property type="molecule type" value="Genomic_DNA"/>
</dbReference>
<evidence type="ECO:0000313" key="3">
    <source>
        <dbReference type="Proteomes" id="UP000267821"/>
    </source>
</evidence>
<evidence type="ECO:0000313" key="2">
    <source>
        <dbReference type="EMBL" id="RPB19275.1"/>
    </source>
</evidence>
<gene>
    <name evidence="2" type="ORF">L211DRAFT_641457</name>
</gene>
<sequence>MFPLVARAAPVAQFKNYLARYENMVAIFSLARDRWRGGGDGDGDGSERERENTEGRVTLDPTTGEPIFSRTCHPSDRDSLVKGLIVARQVLLTAVVGEIVSSIRGLPPYLHPKGEPRTTINTTTTTPEIRIKIPVFRAWQKSSAPSLANPTTSPSAPHTKWGQTGCAASAGKTRAPPAWESALMGRYGGVEGPWNRKGECMGWRECGLWMRVCCRGRPE</sequence>
<evidence type="ECO:0000256" key="1">
    <source>
        <dbReference type="SAM" id="MobiDB-lite"/>
    </source>
</evidence>
<keyword evidence="3" id="KW-1185">Reference proteome</keyword>
<feature type="region of interest" description="Disordered" evidence="1">
    <location>
        <begin position="37"/>
        <end position="65"/>
    </location>
</feature>
<name>A0A3N4LMU0_9PEZI</name>
<dbReference type="InParanoid" id="A0A3N4LMU0"/>
<dbReference type="AlphaFoldDB" id="A0A3N4LMU0"/>
<protein>
    <submittedName>
        <fullName evidence="2">Uncharacterized protein</fullName>
    </submittedName>
</protein>
<feature type="region of interest" description="Disordered" evidence="1">
    <location>
        <begin position="144"/>
        <end position="172"/>
    </location>
</feature>